<organism evidence="1 2">
    <name type="scientific">Fusibacter bizertensis</name>
    <dbReference type="NCBI Taxonomy" id="1488331"/>
    <lineage>
        <taxon>Bacteria</taxon>
        <taxon>Bacillati</taxon>
        <taxon>Bacillota</taxon>
        <taxon>Clostridia</taxon>
        <taxon>Eubacteriales</taxon>
        <taxon>Eubacteriales Family XII. Incertae Sedis</taxon>
        <taxon>Fusibacter</taxon>
    </lineage>
</organism>
<dbReference type="RefSeq" id="WP_281093309.1">
    <property type="nucleotide sequence ID" value="NZ_JARYZI010000002.1"/>
</dbReference>
<keyword evidence="2" id="KW-1185">Reference proteome</keyword>
<name>A0ABT6NAQ1_9FIRM</name>
<protein>
    <submittedName>
        <fullName evidence="1">DUF523 domain-containing protein</fullName>
    </submittedName>
</protein>
<dbReference type="PANTHER" id="PTHR30087">
    <property type="entry name" value="INNER MEMBRANE PROTEIN"/>
    <property type="match status" value="1"/>
</dbReference>
<evidence type="ECO:0000313" key="1">
    <source>
        <dbReference type="EMBL" id="MDH8677495.1"/>
    </source>
</evidence>
<dbReference type="PANTHER" id="PTHR30087:SF1">
    <property type="entry name" value="HYPOTHETICAL CYTOSOLIC PROTEIN"/>
    <property type="match status" value="1"/>
</dbReference>
<dbReference type="Pfam" id="PF04463">
    <property type="entry name" value="2-thiour_desulf"/>
    <property type="match status" value="1"/>
</dbReference>
<dbReference type="Proteomes" id="UP001158045">
    <property type="component" value="Unassembled WGS sequence"/>
</dbReference>
<evidence type="ECO:0000313" key="2">
    <source>
        <dbReference type="Proteomes" id="UP001158045"/>
    </source>
</evidence>
<accession>A0ABT6NAQ1</accession>
<reference evidence="1 2" key="1">
    <citation type="submission" date="2023-04" db="EMBL/GenBank/DDBJ databases">
        <title>Fusibacter bizertensis strain WBS, isolated from littoral bottom sediments of the Arctic seas - biochemical and genomic analysis.</title>
        <authorList>
            <person name="Brioukhanov A.L."/>
        </authorList>
    </citation>
    <scope>NUCLEOTIDE SEQUENCE [LARGE SCALE GENOMIC DNA]</scope>
    <source>
        <strain evidence="1 2">WBS</strain>
    </source>
</reference>
<dbReference type="InterPro" id="IPR007553">
    <property type="entry name" value="2-thiour_desulf"/>
</dbReference>
<sequence>MIIVSACFLNIKCRYNGEATPYTWISNWVEKGLAIVVCPEVLGDLPIPREPCEIQNRTEGHFKIVDNTGKDQTKAFLIGAEKTWEIAKIVNAKCAILKARSPSCGFGEVYDGSFSGQVISGNGVTANLLEQNGIVIFNENQEDDFLKYYNKLSIEEVL</sequence>
<proteinExistence type="predicted"/>
<dbReference type="EMBL" id="JARYZI010000002">
    <property type="protein sequence ID" value="MDH8677495.1"/>
    <property type="molecule type" value="Genomic_DNA"/>
</dbReference>
<gene>
    <name evidence="1" type="ORF">QE109_05015</name>
</gene>
<comment type="caution">
    <text evidence="1">The sequence shown here is derived from an EMBL/GenBank/DDBJ whole genome shotgun (WGS) entry which is preliminary data.</text>
</comment>